<dbReference type="Proteomes" id="UP001458880">
    <property type="component" value="Unassembled WGS sequence"/>
</dbReference>
<protein>
    <recommendedName>
        <fullName evidence="3">Ribosomal protein S1</fullName>
    </recommendedName>
</protein>
<comment type="caution">
    <text evidence="1">The sequence shown here is derived from an EMBL/GenBank/DDBJ whole genome shotgun (WGS) entry which is preliminary data.</text>
</comment>
<dbReference type="EMBL" id="JASPKY010000152">
    <property type="protein sequence ID" value="KAK9730142.1"/>
    <property type="molecule type" value="Genomic_DNA"/>
</dbReference>
<reference evidence="1 2" key="1">
    <citation type="journal article" date="2024" name="BMC Genomics">
        <title>De novo assembly and annotation of Popillia japonica's genome with initial clues to its potential as an invasive pest.</title>
        <authorList>
            <person name="Cucini C."/>
            <person name="Boschi S."/>
            <person name="Funari R."/>
            <person name="Cardaioli E."/>
            <person name="Iannotti N."/>
            <person name="Marturano G."/>
            <person name="Paoli F."/>
            <person name="Bruttini M."/>
            <person name="Carapelli A."/>
            <person name="Frati F."/>
            <person name="Nardi F."/>
        </authorList>
    </citation>
    <scope>NUCLEOTIDE SEQUENCE [LARGE SCALE GENOMIC DNA]</scope>
    <source>
        <strain evidence="1">DMR45628</strain>
    </source>
</reference>
<dbReference type="GO" id="GO:0005615">
    <property type="term" value="C:extracellular space"/>
    <property type="evidence" value="ECO:0007669"/>
    <property type="project" value="TreeGrafter"/>
</dbReference>
<keyword evidence="2" id="KW-1185">Reference proteome</keyword>
<evidence type="ECO:0008006" key="3">
    <source>
        <dbReference type="Google" id="ProtNLM"/>
    </source>
</evidence>
<dbReference type="PANTHER" id="PTHR28434:SF1">
    <property type="entry name" value="PROTEIN C3ORF33"/>
    <property type="match status" value="1"/>
</dbReference>
<accession>A0AAW1L832</accession>
<dbReference type="PANTHER" id="PTHR28434">
    <property type="entry name" value="PROTEIN C3ORF33"/>
    <property type="match status" value="1"/>
</dbReference>
<organism evidence="1 2">
    <name type="scientific">Popillia japonica</name>
    <name type="common">Japanese beetle</name>
    <dbReference type="NCBI Taxonomy" id="7064"/>
    <lineage>
        <taxon>Eukaryota</taxon>
        <taxon>Metazoa</taxon>
        <taxon>Ecdysozoa</taxon>
        <taxon>Arthropoda</taxon>
        <taxon>Hexapoda</taxon>
        <taxon>Insecta</taxon>
        <taxon>Pterygota</taxon>
        <taxon>Neoptera</taxon>
        <taxon>Endopterygota</taxon>
        <taxon>Coleoptera</taxon>
        <taxon>Polyphaga</taxon>
        <taxon>Scarabaeiformia</taxon>
        <taxon>Scarabaeidae</taxon>
        <taxon>Rutelinae</taxon>
        <taxon>Popillia</taxon>
    </lineage>
</organism>
<dbReference type="AlphaFoldDB" id="A0AAW1L832"/>
<proteinExistence type="predicted"/>
<dbReference type="InterPro" id="IPR042421">
    <property type="entry name" value="C3orf33-like"/>
</dbReference>
<evidence type="ECO:0000313" key="1">
    <source>
        <dbReference type="EMBL" id="KAK9730142.1"/>
    </source>
</evidence>
<name>A0AAW1L832_POPJA</name>
<sequence length="245" mass="27838">MAHKTTEKSLFKKFSDIMEQNTKGVQIGCYSVAFIGLTFALRRVRPFSRFKKPSDIPNHFIKERRELIGTVERVEPNGILLINHKPLIALPGIKEGKLPTKIANVDIGAHGVSWLQILVAGNEVKFTPIAKRDQFVECQFKLHQTTHDKKERVIDLGVSLVAIGFGNLIESPIGKKDKDYRYYTQLMYARESALRKKMGYRYYIKPTKLILAMISRQISIATNLLMQRFFKTTSAKLPTKAIAAA</sequence>
<gene>
    <name evidence="1" type="ORF">QE152_g15458</name>
</gene>
<evidence type="ECO:0000313" key="2">
    <source>
        <dbReference type="Proteomes" id="UP001458880"/>
    </source>
</evidence>